<organism evidence="3 4">
    <name type="scientific">Sphingobium herbicidovorans (strain ATCC 700291 / DSM 11019 / CCUG 56400 / KCTC 2939 / LMG 18315 / NBRC 16415 / MH)</name>
    <name type="common">Sphingomonas herbicidovorans</name>
    <dbReference type="NCBI Taxonomy" id="1219045"/>
    <lineage>
        <taxon>Bacteria</taxon>
        <taxon>Pseudomonadati</taxon>
        <taxon>Pseudomonadota</taxon>
        <taxon>Alphaproteobacteria</taxon>
        <taxon>Sphingomonadales</taxon>
        <taxon>Sphingomonadaceae</taxon>
        <taxon>Sphingobium</taxon>
    </lineage>
</organism>
<dbReference type="GO" id="GO:0003697">
    <property type="term" value="F:single-stranded DNA binding"/>
    <property type="evidence" value="ECO:0007669"/>
    <property type="project" value="InterPro"/>
</dbReference>
<reference evidence="3" key="1">
    <citation type="submission" date="2014-08" db="EMBL/GenBank/DDBJ databases">
        <title>Draft genome sequences of Sphingobium herbicidovorans.</title>
        <authorList>
            <person name="Gan H.M."/>
            <person name="Gan H.Y."/>
            <person name="Savka M.A."/>
        </authorList>
    </citation>
    <scope>NUCLEOTIDE SEQUENCE [LARGE SCALE GENOMIC DNA]</scope>
    <source>
        <strain evidence="3">NBRC 16415</strain>
    </source>
</reference>
<dbReference type="RefSeq" id="WP_017183648.1">
    <property type="nucleotide sequence ID" value="NZ_BCZD01000027.1"/>
</dbReference>
<dbReference type="STRING" id="76947.GCA_002080435_04120"/>
<evidence type="ECO:0000313" key="3">
    <source>
        <dbReference type="EMBL" id="KFG90056.1"/>
    </source>
</evidence>
<sequence>MINFAKFEIIGRIGEIDARPKVTLLSVCANYRRKGDDDEWQEDSHWNRVSVFSEGQRKHIADRAQVGDLVRIAGRLKDSSYERDGVTHYTTDRIVEEFGILAAKGMPG</sequence>
<dbReference type="PROSITE" id="PS50935">
    <property type="entry name" value="SSB"/>
    <property type="match status" value="1"/>
</dbReference>
<dbReference type="Gene3D" id="2.40.50.140">
    <property type="entry name" value="Nucleic acid-binding proteins"/>
    <property type="match status" value="1"/>
</dbReference>
<dbReference type="AlphaFoldDB" id="A0A086P9I8"/>
<dbReference type="OrthoDB" id="7581348at2"/>
<dbReference type="EMBL" id="JFZA02000016">
    <property type="protein sequence ID" value="KFG90056.1"/>
    <property type="molecule type" value="Genomic_DNA"/>
</dbReference>
<protein>
    <submittedName>
        <fullName evidence="3">Single-stranded DNA-binding protein</fullName>
    </submittedName>
</protein>
<evidence type="ECO:0000256" key="1">
    <source>
        <dbReference type="ARBA" id="ARBA00023125"/>
    </source>
</evidence>
<dbReference type="Proteomes" id="UP000024284">
    <property type="component" value="Unassembled WGS sequence"/>
</dbReference>
<dbReference type="InterPro" id="IPR000424">
    <property type="entry name" value="Primosome_PriB/ssb"/>
</dbReference>
<dbReference type="InterPro" id="IPR012340">
    <property type="entry name" value="NA-bd_OB-fold"/>
</dbReference>
<dbReference type="eggNOG" id="COG0629">
    <property type="taxonomic scope" value="Bacteria"/>
</dbReference>
<dbReference type="PATRIC" id="fig|1219045.3.peg.2155"/>
<evidence type="ECO:0000256" key="2">
    <source>
        <dbReference type="PROSITE-ProRule" id="PRU00252"/>
    </source>
</evidence>
<dbReference type="SUPFAM" id="SSF50249">
    <property type="entry name" value="Nucleic acid-binding proteins"/>
    <property type="match status" value="1"/>
</dbReference>
<keyword evidence="1 2" id="KW-0238">DNA-binding</keyword>
<gene>
    <name evidence="3" type="ORF">BV98_002114</name>
</gene>
<dbReference type="CDD" id="cd04496">
    <property type="entry name" value="SSB_OBF"/>
    <property type="match status" value="1"/>
</dbReference>
<evidence type="ECO:0000313" key="4">
    <source>
        <dbReference type="Proteomes" id="UP000024284"/>
    </source>
</evidence>
<name>A0A086P9I8_SPHHM</name>
<proteinExistence type="predicted"/>
<accession>A0A086P9I8</accession>
<comment type="caution">
    <text evidence="3">The sequence shown here is derived from an EMBL/GenBank/DDBJ whole genome shotgun (WGS) entry which is preliminary data.</text>
</comment>
<keyword evidence="4" id="KW-1185">Reference proteome</keyword>
<dbReference type="Pfam" id="PF00436">
    <property type="entry name" value="SSB"/>
    <property type="match status" value="1"/>
</dbReference>